<keyword evidence="2" id="KW-1133">Transmembrane helix</keyword>
<feature type="transmembrane region" description="Helical" evidence="2">
    <location>
        <begin position="72"/>
        <end position="98"/>
    </location>
</feature>
<evidence type="ECO:0000256" key="1">
    <source>
        <dbReference type="SAM" id="MobiDB-lite"/>
    </source>
</evidence>
<accession>A0A9P0FB27</accession>
<dbReference type="Proteomes" id="UP001152759">
    <property type="component" value="Chromosome 9"/>
</dbReference>
<feature type="transmembrane region" description="Helical" evidence="2">
    <location>
        <begin position="152"/>
        <end position="172"/>
    </location>
</feature>
<organism evidence="3 4">
    <name type="scientific">Bemisia tabaci</name>
    <name type="common">Sweetpotato whitefly</name>
    <name type="synonym">Aleurodes tabaci</name>
    <dbReference type="NCBI Taxonomy" id="7038"/>
    <lineage>
        <taxon>Eukaryota</taxon>
        <taxon>Metazoa</taxon>
        <taxon>Ecdysozoa</taxon>
        <taxon>Arthropoda</taxon>
        <taxon>Hexapoda</taxon>
        <taxon>Insecta</taxon>
        <taxon>Pterygota</taxon>
        <taxon>Neoptera</taxon>
        <taxon>Paraneoptera</taxon>
        <taxon>Hemiptera</taxon>
        <taxon>Sternorrhyncha</taxon>
        <taxon>Aleyrodoidea</taxon>
        <taxon>Aleyrodidae</taxon>
        <taxon>Aleyrodinae</taxon>
        <taxon>Bemisia</taxon>
    </lineage>
</organism>
<dbReference type="KEGG" id="btab:109040393"/>
<feature type="transmembrane region" description="Helical" evidence="2">
    <location>
        <begin position="105"/>
        <end position="132"/>
    </location>
</feature>
<keyword evidence="2" id="KW-0472">Membrane</keyword>
<evidence type="ECO:0000313" key="3">
    <source>
        <dbReference type="EMBL" id="CAH0396211.1"/>
    </source>
</evidence>
<feature type="transmembrane region" description="Helical" evidence="2">
    <location>
        <begin position="29"/>
        <end position="52"/>
    </location>
</feature>
<protein>
    <submittedName>
        <fullName evidence="3">Uncharacterized protein</fullName>
    </submittedName>
</protein>
<sequence>MVQDPRSFFGSNSCFPQLRFCCCGCSLRTGVLIIGWYTVVIGVFSMMGSLPVVRGLNDRFLTTESPERKLAIFVWAMDFIIDGILLRVAAAILLFGVYSSKPRCVLLYLIVAVVSAAKLGIEIPLVALTNIGKVKVQFSFLDVFVPLLQHPIALFFTFMLTLYFIMVTNSYYTEMESAPPRNKCGTGETEDRTRNA</sequence>
<name>A0A9P0FB27_BEMTA</name>
<evidence type="ECO:0000256" key="2">
    <source>
        <dbReference type="SAM" id="Phobius"/>
    </source>
</evidence>
<keyword evidence="4" id="KW-1185">Reference proteome</keyword>
<reference evidence="3" key="1">
    <citation type="submission" date="2021-12" db="EMBL/GenBank/DDBJ databases">
        <authorList>
            <person name="King R."/>
        </authorList>
    </citation>
    <scope>NUCLEOTIDE SEQUENCE</scope>
</reference>
<evidence type="ECO:0000313" key="4">
    <source>
        <dbReference type="Proteomes" id="UP001152759"/>
    </source>
</evidence>
<dbReference type="EMBL" id="OU963870">
    <property type="protein sequence ID" value="CAH0396211.1"/>
    <property type="molecule type" value="Genomic_DNA"/>
</dbReference>
<gene>
    <name evidence="3" type="ORF">BEMITA_LOCUS14302</name>
</gene>
<feature type="region of interest" description="Disordered" evidence="1">
    <location>
        <begin position="176"/>
        <end position="196"/>
    </location>
</feature>
<dbReference type="AlphaFoldDB" id="A0A9P0FB27"/>
<keyword evidence="2" id="KW-0812">Transmembrane</keyword>
<proteinExistence type="predicted"/>